<keyword evidence="2" id="KW-1185">Reference proteome</keyword>
<sequence>MRSSHLGPVALIDQPKFRKKPAPSPMPTTMRTSIPAGPEYIEKLFSSLNQKVERSLAGLTQNNHSTYPHGTNTSEAAGTASLNQPVRGIDYQDPRDPHTKPKSLPPKLYQLFQVVFVIEQRLTPHYPRSLHNALLRAIQAIVSKPDFKITPQTLASLTTWYIASTSIDGQAKKGQKWRRARTFLMDLLFHHPNTVHLALLTGATASRGVFCKNIKNRGETADCSKSPKVQNPKRWKA</sequence>
<dbReference type="OrthoDB" id="6369954at2759"/>
<evidence type="ECO:0000313" key="1">
    <source>
        <dbReference type="EMBL" id="MPC08556.1"/>
    </source>
</evidence>
<dbReference type="Proteomes" id="UP000324222">
    <property type="component" value="Unassembled WGS sequence"/>
</dbReference>
<reference evidence="1 2" key="1">
    <citation type="submission" date="2019-05" db="EMBL/GenBank/DDBJ databases">
        <title>Another draft genome of Portunus trituberculatus and its Hox gene families provides insights of decapod evolution.</title>
        <authorList>
            <person name="Jeong J.-H."/>
            <person name="Song I."/>
            <person name="Kim S."/>
            <person name="Choi T."/>
            <person name="Kim D."/>
            <person name="Ryu S."/>
            <person name="Kim W."/>
        </authorList>
    </citation>
    <scope>NUCLEOTIDE SEQUENCE [LARGE SCALE GENOMIC DNA]</scope>
    <source>
        <tissue evidence="1">Muscle</tissue>
    </source>
</reference>
<comment type="caution">
    <text evidence="1">The sequence shown here is derived from an EMBL/GenBank/DDBJ whole genome shotgun (WGS) entry which is preliminary data.</text>
</comment>
<accession>A0A5B7CJP5</accession>
<proteinExistence type="predicted"/>
<name>A0A5B7CJP5_PORTR</name>
<gene>
    <name evidence="1" type="ORF">E2C01_001144</name>
</gene>
<organism evidence="1 2">
    <name type="scientific">Portunus trituberculatus</name>
    <name type="common">Swimming crab</name>
    <name type="synonym">Neptunus trituberculatus</name>
    <dbReference type="NCBI Taxonomy" id="210409"/>
    <lineage>
        <taxon>Eukaryota</taxon>
        <taxon>Metazoa</taxon>
        <taxon>Ecdysozoa</taxon>
        <taxon>Arthropoda</taxon>
        <taxon>Crustacea</taxon>
        <taxon>Multicrustacea</taxon>
        <taxon>Malacostraca</taxon>
        <taxon>Eumalacostraca</taxon>
        <taxon>Eucarida</taxon>
        <taxon>Decapoda</taxon>
        <taxon>Pleocyemata</taxon>
        <taxon>Brachyura</taxon>
        <taxon>Eubrachyura</taxon>
        <taxon>Portunoidea</taxon>
        <taxon>Portunidae</taxon>
        <taxon>Portuninae</taxon>
        <taxon>Portunus</taxon>
    </lineage>
</organism>
<dbReference type="AlphaFoldDB" id="A0A5B7CJP5"/>
<dbReference type="EMBL" id="VSRR010000034">
    <property type="protein sequence ID" value="MPC08556.1"/>
    <property type="molecule type" value="Genomic_DNA"/>
</dbReference>
<protein>
    <submittedName>
        <fullName evidence="1">Uncharacterized protein</fullName>
    </submittedName>
</protein>
<evidence type="ECO:0000313" key="2">
    <source>
        <dbReference type="Proteomes" id="UP000324222"/>
    </source>
</evidence>